<dbReference type="KEGG" id="tye:THEYE_A0479"/>
<dbReference type="HOGENOM" id="CLU_040465_0_0_0"/>
<dbReference type="GO" id="GO:0016051">
    <property type="term" value="P:carbohydrate biosynthetic process"/>
    <property type="evidence" value="ECO:0007669"/>
    <property type="project" value="InterPro"/>
</dbReference>
<proteinExistence type="predicted"/>
<dbReference type="AlphaFoldDB" id="B5YJA9"/>
<keyword evidence="3" id="KW-1185">Reference proteome</keyword>
<dbReference type="PROSITE" id="PS50844">
    <property type="entry name" value="AFP_LIKE"/>
    <property type="match status" value="1"/>
</dbReference>
<protein>
    <submittedName>
        <fullName evidence="2">CMP-NeuNAc synthetase</fullName>
    </submittedName>
</protein>
<dbReference type="Gene3D" id="3.90.1210.10">
    <property type="entry name" value="Antifreeze-like/N-acetylneuraminic acid synthase C-terminal domain"/>
    <property type="match status" value="1"/>
</dbReference>
<sequence>MEITIGKRKIGYEHPVYIIAEGCDNHLGNLDVAKEMARQAKLAGADAIKFQHHIPDEEMLPDVPMSDNFNMPLYEFLKKYALTLEQHIELKKYCESIGIQYLCTPFSWKAAQELNEIGVEAFKIGSGEMTDIPTLKKMASFGKPMIVSTGMSTFEEIDRTYKLLRDMNVPLVLMHCVSEYPPVYHDINLKVINQMIERYPEAIIGHSDHTPDLFTCFAAVALGAKVIEKHVILDKRQPGPDQSVSIDFYELATLVEGIRKIESAMGNEKIIHEREKQIRKWAFRSIVSLSDIKAGEIITEDMIWSKRPGTGIPSYFMDKIIGAKAKRFIPANTLLSWDDIEIEKE</sequence>
<dbReference type="SUPFAM" id="SSF51569">
    <property type="entry name" value="Aldolase"/>
    <property type="match status" value="1"/>
</dbReference>
<dbReference type="EnsemblBacteria" id="ACI22033">
    <property type="protein sequence ID" value="ACI22033"/>
    <property type="gene ID" value="THEYE_A0479"/>
</dbReference>
<dbReference type="InterPro" id="IPR051690">
    <property type="entry name" value="PseI-like"/>
</dbReference>
<dbReference type="InterPro" id="IPR013974">
    <property type="entry name" value="SAF"/>
</dbReference>
<dbReference type="InterPro" id="IPR057736">
    <property type="entry name" value="SAF_PseI/NeuA/NeuB"/>
</dbReference>
<dbReference type="OrthoDB" id="9814210at2"/>
<dbReference type="InterPro" id="IPR006190">
    <property type="entry name" value="SAF_AFP_Neu5Ac"/>
</dbReference>
<reference evidence="2 3" key="2">
    <citation type="journal article" date="2015" name="Genome Announc.">
        <title>Genome Sequence of the Sulfate-Reducing Thermophilic Bacterium Thermodesulfovibrio yellowstonii Strain DSM 11347T (Phylum Nitrospirae).</title>
        <authorList>
            <person name="Bhatnagar S."/>
            <person name="Badger J.H."/>
            <person name="Madupu R."/>
            <person name="Khouri H.M."/>
            <person name="O'Connor E.M."/>
            <person name="Robb F.T."/>
            <person name="Ward N.L."/>
            <person name="Eisen J.A."/>
        </authorList>
    </citation>
    <scope>NUCLEOTIDE SEQUENCE [LARGE SCALE GENOMIC DNA]</scope>
    <source>
        <strain evidence="3">ATCC 51303 / DSM 11347 / YP87</strain>
    </source>
</reference>
<organism evidence="2 3">
    <name type="scientific">Thermodesulfovibrio yellowstonii (strain ATCC 51303 / DSM 11347 / YP87)</name>
    <dbReference type="NCBI Taxonomy" id="289376"/>
    <lineage>
        <taxon>Bacteria</taxon>
        <taxon>Pseudomonadati</taxon>
        <taxon>Nitrospirota</taxon>
        <taxon>Thermodesulfovibrionia</taxon>
        <taxon>Thermodesulfovibrionales</taxon>
        <taxon>Thermodesulfovibrionaceae</taxon>
        <taxon>Thermodesulfovibrio</taxon>
    </lineage>
</organism>
<dbReference type="PANTHER" id="PTHR42966">
    <property type="entry name" value="N-ACETYLNEURAMINATE SYNTHASE"/>
    <property type="match status" value="1"/>
</dbReference>
<dbReference type="InParanoid" id="B5YJA9"/>
<gene>
    <name evidence="2" type="ordered locus">THEYE_A0479</name>
</gene>
<dbReference type="InterPro" id="IPR036732">
    <property type="entry name" value="AFP_Neu5c_C_sf"/>
</dbReference>
<dbReference type="Proteomes" id="UP000000718">
    <property type="component" value="Chromosome"/>
</dbReference>
<dbReference type="STRING" id="289376.THEYE_A0479"/>
<name>B5YJA9_THEYD</name>
<dbReference type="RefSeq" id="WP_012546727.1">
    <property type="nucleotide sequence ID" value="NC_011296.1"/>
</dbReference>
<dbReference type="InterPro" id="IPR013132">
    <property type="entry name" value="PseI/NeuA/B-like_N"/>
</dbReference>
<dbReference type="PATRIC" id="fig|289376.4.peg.474"/>
<accession>B5YJA9</accession>
<dbReference type="CDD" id="cd11615">
    <property type="entry name" value="SAF_NeuB_like"/>
    <property type="match status" value="1"/>
</dbReference>
<dbReference type="EMBL" id="CP001147">
    <property type="protein sequence ID" value="ACI22033.1"/>
    <property type="molecule type" value="Genomic_DNA"/>
</dbReference>
<evidence type="ECO:0000259" key="1">
    <source>
        <dbReference type="PROSITE" id="PS50844"/>
    </source>
</evidence>
<dbReference type="Pfam" id="PF08666">
    <property type="entry name" value="SAF"/>
    <property type="match status" value="1"/>
</dbReference>
<dbReference type="InterPro" id="IPR013785">
    <property type="entry name" value="Aldolase_TIM"/>
</dbReference>
<dbReference type="SMART" id="SM00858">
    <property type="entry name" value="SAF"/>
    <property type="match status" value="1"/>
</dbReference>
<dbReference type="eggNOG" id="COG2089">
    <property type="taxonomic scope" value="Bacteria"/>
</dbReference>
<dbReference type="Pfam" id="PF03102">
    <property type="entry name" value="NeuB"/>
    <property type="match status" value="1"/>
</dbReference>
<feature type="domain" description="AFP-like" evidence="1">
    <location>
        <begin position="285"/>
        <end position="343"/>
    </location>
</feature>
<dbReference type="SUPFAM" id="SSF51269">
    <property type="entry name" value="AFP III-like domain"/>
    <property type="match status" value="1"/>
</dbReference>
<evidence type="ECO:0000313" key="2">
    <source>
        <dbReference type="EMBL" id="ACI22033.1"/>
    </source>
</evidence>
<evidence type="ECO:0000313" key="3">
    <source>
        <dbReference type="Proteomes" id="UP000000718"/>
    </source>
</evidence>
<dbReference type="PANTHER" id="PTHR42966:SF1">
    <property type="entry name" value="SIALIC ACID SYNTHASE"/>
    <property type="match status" value="1"/>
</dbReference>
<dbReference type="GO" id="GO:0047444">
    <property type="term" value="F:N-acylneuraminate-9-phosphate synthase activity"/>
    <property type="evidence" value="ECO:0000318"/>
    <property type="project" value="GO_Central"/>
</dbReference>
<dbReference type="Gene3D" id="3.20.20.70">
    <property type="entry name" value="Aldolase class I"/>
    <property type="match status" value="1"/>
</dbReference>
<reference evidence="3" key="1">
    <citation type="submission" date="2008-08" db="EMBL/GenBank/DDBJ databases">
        <title>The complete genome sequence of Thermodesulfovibrio yellowstonii strain ATCC 51303 / DSM 11347 / YP87.</title>
        <authorList>
            <person name="Dodson R.J."/>
            <person name="Durkin A.S."/>
            <person name="Wu M."/>
            <person name="Eisen J."/>
            <person name="Sutton G."/>
        </authorList>
    </citation>
    <scope>NUCLEOTIDE SEQUENCE [LARGE SCALE GENOMIC DNA]</scope>
    <source>
        <strain evidence="3">ATCC 51303 / DSM 11347 / YP87</strain>
    </source>
</reference>